<evidence type="ECO:0000256" key="3">
    <source>
        <dbReference type="ARBA" id="ARBA00023002"/>
    </source>
</evidence>
<name>A0A1H3KM16_9ACTN</name>
<dbReference type="GO" id="GO:0018578">
    <property type="term" value="F:protocatechuate 3,4-dioxygenase activity"/>
    <property type="evidence" value="ECO:0007669"/>
    <property type="project" value="InterPro"/>
</dbReference>
<gene>
    <name evidence="5" type="ORF">SAMN05444365_102553</name>
</gene>
<organism evidence="5 6">
    <name type="scientific">Micromonospora pattaloongensis</name>
    <dbReference type="NCBI Taxonomy" id="405436"/>
    <lineage>
        <taxon>Bacteria</taxon>
        <taxon>Bacillati</taxon>
        <taxon>Actinomycetota</taxon>
        <taxon>Actinomycetes</taxon>
        <taxon>Micromonosporales</taxon>
        <taxon>Micromonosporaceae</taxon>
        <taxon>Micromonospora</taxon>
    </lineage>
</organism>
<dbReference type="GO" id="GO:0008199">
    <property type="term" value="F:ferric iron binding"/>
    <property type="evidence" value="ECO:0007669"/>
    <property type="project" value="InterPro"/>
</dbReference>
<evidence type="ECO:0000256" key="1">
    <source>
        <dbReference type="ARBA" id="ARBA00007825"/>
    </source>
</evidence>
<dbReference type="STRING" id="405436.SAMN05444365_102553"/>
<dbReference type="PANTHER" id="PTHR33711:SF9">
    <property type="entry name" value="PROTOCATECHUATE 3,4-DIOXYGENASE ALPHA CHAIN"/>
    <property type="match status" value="1"/>
</dbReference>
<reference evidence="6" key="1">
    <citation type="submission" date="2016-10" db="EMBL/GenBank/DDBJ databases">
        <authorList>
            <person name="Varghese N."/>
            <person name="Submissions S."/>
        </authorList>
    </citation>
    <scope>NUCLEOTIDE SEQUENCE [LARGE SCALE GENOMIC DNA]</scope>
    <source>
        <strain evidence="6">DSM 45245</strain>
    </source>
</reference>
<dbReference type="Proteomes" id="UP000242415">
    <property type="component" value="Unassembled WGS sequence"/>
</dbReference>
<evidence type="ECO:0000256" key="2">
    <source>
        <dbReference type="ARBA" id="ARBA00022964"/>
    </source>
</evidence>
<comment type="similarity">
    <text evidence="1">Belongs to the intradiol ring-cleavage dioxygenase family.</text>
</comment>
<proteinExistence type="inferred from homology"/>
<keyword evidence="2 5" id="KW-0223">Dioxygenase</keyword>
<evidence type="ECO:0000259" key="4">
    <source>
        <dbReference type="Pfam" id="PF00775"/>
    </source>
</evidence>
<dbReference type="SUPFAM" id="SSF49482">
    <property type="entry name" value="Aromatic compound dioxygenase"/>
    <property type="match status" value="1"/>
</dbReference>
<dbReference type="PANTHER" id="PTHR33711">
    <property type="entry name" value="DIOXYGENASE, PUTATIVE (AFU_ORTHOLOGUE AFUA_2G02910)-RELATED"/>
    <property type="match status" value="1"/>
</dbReference>
<sequence>MTEEIDILAGDEILAGAVVPQQLGVTPSQTVGPYLAVGLPWPDGPFVVAEGTPGAIWLRGRVTDGNGDSVIDGLVETWQADPDGRFDHPDDPRGAVSGFRGFGRCPTDDAGEYAILTRKPGPVPGPDGAPQAPHVDVSVLARGLLHRVVTRIYFADEAAANAADPVLNDVPEQRRATLIATPDGDGYRFDIRLRGDGETVFFDV</sequence>
<evidence type="ECO:0000313" key="5">
    <source>
        <dbReference type="EMBL" id="SDY53192.1"/>
    </source>
</evidence>
<dbReference type="InterPro" id="IPR015889">
    <property type="entry name" value="Intradiol_dOase_core"/>
</dbReference>
<dbReference type="InterPro" id="IPR000627">
    <property type="entry name" value="Intradiol_dOase_C"/>
</dbReference>
<dbReference type="Pfam" id="PF00775">
    <property type="entry name" value="Dioxygenase_C"/>
    <property type="match status" value="1"/>
</dbReference>
<keyword evidence="3" id="KW-0560">Oxidoreductase</keyword>
<dbReference type="EMBL" id="FNPH01000002">
    <property type="protein sequence ID" value="SDY53192.1"/>
    <property type="molecule type" value="Genomic_DNA"/>
</dbReference>
<dbReference type="RefSeq" id="WP_245736542.1">
    <property type="nucleotide sequence ID" value="NZ_FNPH01000002.1"/>
</dbReference>
<dbReference type="InterPro" id="IPR050770">
    <property type="entry name" value="Intradiol_RC_Dioxygenase"/>
</dbReference>
<feature type="domain" description="Intradiol ring-cleavage dioxygenases" evidence="4">
    <location>
        <begin position="55"/>
        <end position="195"/>
    </location>
</feature>
<dbReference type="Gene3D" id="2.60.130.10">
    <property type="entry name" value="Aromatic compound dioxygenase"/>
    <property type="match status" value="1"/>
</dbReference>
<accession>A0A1H3KM16</accession>
<dbReference type="AlphaFoldDB" id="A0A1H3KM16"/>
<keyword evidence="6" id="KW-1185">Reference proteome</keyword>
<evidence type="ECO:0000313" key="6">
    <source>
        <dbReference type="Proteomes" id="UP000242415"/>
    </source>
</evidence>
<protein>
    <submittedName>
        <fullName evidence="5">Protocatechuate 3,4-dioxygenase alpha subunit</fullName>
    </submittedName>
</protein>
<dbReference type="NCBIfam" id="TIGR02423">
    <property type="entry name" value="protocat_alph"/>
    <property type="match status" value="1"/>
</dbReference>
<dbReference type="InterPro" id="IPR012786">
    <property type="entry name" value="Protocat_dOase_a"/>
</dbReference>